<geneLocation type="plasmid" evidence="3 4">
    <name>unnamed1</name>
</geneLocation>
<reference evidence="3 4" key="1">
    <citation type="submission" date="2020-06" db="EMBL/GenBank/DDBJ databases">
        <title>Acidovorax antarctica sp. nov., isolated from Corinth ice sheet soil, Antarctic Fields Peninsula.</title>
        <authorList>
            <person name="Xu Q."/>
            <person name="Peng F."/>
        </authorList>
    </citation>
    <scope>NUCLEOTIDE SEQUENCE [LARGE SCALE GENOMIC DNA]</scope>
    <source>
        <strain evidence="3 4">16-35-5</strain>
        <plasmid evidence="3 4">unnamed1</plasmid>
    </source>
</reference>
<evidence type="ECO:0000313" key="3">
    <source>
        <dbReference type="EMBL" id="QKV55174.1"/>
    </source>
</evidence>
<dbReference type="PANTHER" id="PTHR42928">
    <property type="entry name" value="TRICARBOXYLATE-BINDING PROTEIN"/>
    <property type="match status" value="1"/>
</dbReference>
<protein>
    <submittedName>
        <fullName evidence="3">Tripartite tricarboxylate transporter substrate binding protein</fullName>
    </submittedName>
</protein>
<dbReference type="SUPFAM" id="SSF53850">
    <property type="entry name" value="Periplasmic binding protein-like II"/>
    <property type="match status" value="1"/>
</dbReference>
<dbReference type="PANTHER" id="PTHR42928:SF5">
    <property type="entry name" value="BLR1237 PROTEIN"/>
    <property type="match status" value="1"/>
</dbReference>
<dbReference type="CDD" id="cd07012">
    <property type="entry name" value="PBP2_Bug_TTT"/>
    <property type="match status" value="1"/>
</dbReference>
<evidence type="ECO:0000313" key="4">
    <source>
        <dbReference type="Proteomes" id="UP000509579"/>
    </source>
</evidence>
<name>A0A6N1X712_9BURK</name>
<dbReference type="EMBL" id="CP054841">
    <property type="protein sequence ID" value="QKV55174.1"/>
    <property type="molecule type" value="Genomic_DNA"/>
</dbReference>
<dbReference type="InterPro" id="IPR005064">
    <property type="entry name" value="BUG"/>
</dbReference>
<gene>
    <name evidence="3" type="ORF">HUK68_19725</name>
</gene>
<dbReference type="Gene3D" id="3.40.190.150">
    <property type="entry name" value="Bordetella uptake gene, domain 1"/>
    <property type="match status" value="1"/>
</dbReference>
<dbReference type="Gene3D" id="3.40.190.10">
    <property type="entry name" value="Periplasmic binding protein-like II"/>
    <property type="match status" value="1"/>
</dbReference>
<proteinExistence type="inferred from homology"/>
<accession>A0A6N1X712</accession>
<dbReference type="Pfam" id="PF03401">
    <property type="entry name" value="TctC"/>
    <property type="match status" value="1"/>
</dbReference>
<dbReference type="PIRSF" id="PIRSF017082">
    <property type="entry name" value="YflP"/>
    <property type="match status" value="1"/>
</dbReference>
<comment type="similarity">
    <text evidence="1">Belongs to the UPF0065 (bug) family.</text>
</comment>
<evidence type="ECO:0000256" key="1">
    <source>
        <dbReference type="ARBA" id="ARBA00006987"/>
    </source>
</evidence>
<organism evidence="3 4">
    <name type="scientific">Comamonas antarctica</name>
    <dbReference type="NCBI Taxonomy" id="2743470"/>
    <lineage>
        <taxon>Bacteria</taxon>
        <taxon>Pseudomonadati</taxon>
        <taxon>Pseudomonadota</taxon>
        <taxon>Betaproteobacteria</taxon>
        <taxon>Burkholderiales</taxon>
        <taxon>Comamonadaceae</taxon>
        <taxon>Comamonas</taxon>
    </lineage>
</organism>
<dbReference type="RefSeq" id="WP_175505962.1">
    <property type="nucleotide sequence ID" value="NZ_CP054841.1"/>
</dbReference>
<feature type="chain" id="PRO_5026969210" evidence="2">
    <location>
        <begin position="28"/>
        <end position="330"/>
    </location>
</feature>
<feature type="signal peptide" evidence="2">
    <location>
        <begin position="1"/>
        <end position="27"/>
    </location>
</feature>
<dbReference type="KEGG" id="aant:HUK68_19725"/>
<dbReference type="Proteomes" id="UP000509579">
    <property type="component" value="Plasmid unnamed1"/>
</dbReference>
<sequence length="330" mass="34304">MNRFSRRSACLALSGLASLALAAPALAQTPADSWPSRAIRVIVPTPPGGAYDATMRPLAQELSQALKQPVVVENRPGAGNIIGAQAGAAAAPDGYTLTMTGMVNTIAAGIYDKLPFDIVGDFSHVGSIGAAAQWLVVRSDAGFGSLQELLAKARAEPGRINYASSGNGSTGHLLVELLQRSAGIQLMHVPYKGGAPALQDVLGGVVSVIVVPPNTAIPHVKAGKLKLLAVSTAQRNSAYPDVPTFEELGFAQMTVSSWVGLSAPKGTPPAVVQKLNAAMAASLAKPALRTRLENDGMTPLTMTAAQFSDLVRSDAQRWIQLTRSLNIKAN</sequence>
<dbReference type="AlphaFoldDB" id="A0A6N1X712"/>
<keyword evidence="4" id="KW-1185">Reference proteome</keyword>
<evidence type="ECO:0000256" key="2">
    <source>
        <dbReference type="SAM" id="SignalP"/>
    </source>
</evidence>
<keyword evidence="2" id="KW-0732">Signal</keyword>
<dbReference type="InterPro" id="IPR042100">
    <property type="entry name" value="Bug_dom1"/>
</dbReference>
<keyword evidence="3" id="KW-0614">Plasmid</keyword>